<keyword evidence="4" id="KW-1185">Reference proteome</keyword>
<evidence type="ECO:0000313" key="4">
    <source>
        <dbReference type="Proteomes" id="UP000724874"/>
    </source>
</evidence>
<name>A0A9P5NBU0_GYMJU</name>
<evidence type="ECO:0008006" key="5">
    <source>
        <dbReference type="Google" id="ProtNLM"/>
    </source>
</evidence>
<keyword evidence="2" id="KW-0732">Signal</keyword>
<gene>
    <name evidence="3" type="ORF">CPB84DRAFT_1792310</name>
</gene>
<reference evidence="3" key="1">
    <citation type="submission" date="2020-11" db="EMBL/GenBank/DDBJ databases">
        <authorList>
            <consortium name="DOE Joint Genome Institute"/>
            <person name="Ahrendt S."/>
            <person name="Riley R."/>
            <person name="Andreopoulos W."/>
            <person name="LaButti K."/>
            <person name="Pangilinan J."/>
            <person name="Ruiz-duenas F.J."/>
            <person name="Barrasa J.M."/>
            <person name="Sanchez-Garcia M."/>
            <person name="Camarero S."/>
            <person name="Miyauchi S."/>
            <person name="Serrano A."/>
            <person name="Linde D."/>
            <person name="Babiker R."/>
            <person name="Drula E."/>
            <person name="Ayuso-Fernandez I."/>
            <person name="Pacheco R."/>
            <person name="Padilla G."/>
            <person name="Ferreira P."/>
            <person name="Barriuso J."/>
            <person name="Kellner H."/>
            <person name="Castanera R."/>
            <person name="Alfaro M."/>
            <person name="Ramirez L."/>
            <person name="Pisabarro A.G."/>
            <person name="Kuo A."/>
            <person name="Tritt A."/>
            <person name="Lipzen A."/>
            <person name="He G."/>
            <person name="Yan M."/>
            <person name="Ng V."/>
            <person name="Cullen D."/>
            <person name="Martin F."/>
            <person name="Rosso M.-N."/>
            <person name="Henrissat B."/>
            <person name="Hibbett D."/>
            <person name="Martinez A.T."/>
            <person name="Grigoriev I.V."/>
        </authorList>
    </citation>
    <scope>NUCLEOTIDE SEQUENCE</scope>
    <source>
        <strain evidence="3">AH 44721</strain>
    </source>
</reference>
<evidence type="ECO:0000256" key="2">
    <source>
        <dbReference type="SAM" id="SignalP"/>
    </source>
</evidence>
<dbReference type="AlphaFoldDB" id="A0A9P5NBU0"/>
<organism evidence="3 4">
    <name type="scientific">Gymnopilus junonius</name>
    <name type="common">Spectacular rustgill mushroom</name>
    <name type="synonym">Gymnopilus spectabilis subsp. junonius</name>
    <dbReference type="NCBI Taxonomy" id="109634"/>
    <lineage>
        <taxon>Eukaryota</taxon>
        <taxon>Fungi</taxon>
        <taxon>Dikarya</taxon>
        <taxon>Basidiomycota</taxon>
        <taxon>Agaricomycotina</taxon>
        <taxon>Agaricomycetes</taxon>
        <taxon>Agaricomycetidae</taxon>
        <taxon>Agaricales</taxon>
        <taxon>Agaricineae</taxon>
        <taxon>Hymenogastraceae</taxon>
        <taxon>Gymnopilus</taxon>
    </lineage>
</organism>
<evidence type="ECO:0000313" key="3">
    <source>
        <dbReference type="EMBL" id="KAF8880818.1"/>
    </source>
</evidence>
<accession>A0A9P5NBU0</accession>
<feature type="non-terminal residue" evidence="3">
    <location>
        <position position="1"/>
    </location>
</feature>
<proteinExistence type="predicted"/>
<feature type="compositionally biased region" description="Basic residues" evidence="1">
    <location>
        <begin position="67"/>
        <end position="81"/>
    </location>
</feature>
<feature type="compositionally biased region" description="Polar residues" evidence="1">
    <location>
        <begin position="33"/>
        <end position="46"/>
    </location>
</feature>
<protein>
    <recommendedName>
        <fullName evidence="5">Secreted protein</fullName>
    </recommendedName>
</protein>
<sequence>MRMSHASHAVLSVLRLCVLLPYQEKVKPETYNDVAQNETSNRTSLSLLPPKQLYHPQLKQLPSPSSRRLRGSLPRSHRVLL</sequence>
<feature type="region of interest" description="Disordered" evidence="1">
    <location>
        <begin position="31"/>
        <end position="81"/>
    </location>
</feature>
<comment type="caution">
    <text evidence="3">The sequence shown here is derived from an EMBL/GenBank/DDBJ whole genome shotgun (WGS) entry which is preliminary data.</text>
</comment>
<dbReference type="EMBL" id="JADNYJ010000137">
    <property type="protein sequence ID" value="KAF8880818.1"/>
    <property type="molecule type" value="Genomic_DNA"/>
</dbReference>
<evidence type="ECO:0000256" key="1">
    <source>
        <dbReference type="SAM" id="MobiDB-lite"/>
    </source>
</evidence>
<feature type="signal peptide" evidence="2">
    <location>
        <begin position="1"/>
        <end position="28"/>
    </location>
</feature>
<feature type="chain" id="PRO_5040498730" description="Secreted protein" evidence="2">
    <location>
        <begin position="29"/>
        <end position="81"/>
    </location>
</feature>
<dbReference type="Proteomes" id="UP000724874">
    <property type="component" value="Unassembled WGS sequence"/>
</dbReference>